<dbReference type="PANTHER" id="PTHR45737:SF6">
    <property type="entry name" value="VON WILLEBRAND FACTOR A DOMAIN-CONTAINING PROTEIN 5A"/>
    <property type="match status" value="1"/>
</dbReference>
<dbReference type="EMBL" id="CAJNOK010028075">
    <property type="protein sequence ID" value="CAF1430071.1"/>
    <property type="molecule type" value="Genomic_DNA"/>
</dbReference>
<evidence type="ECO:0000259" key="2">
    <source>
        <dbReference type="PROSITE" id="PS50234"/>
    </source>
</evidence>
<reference evidence="3" key="1">
    <citation type="submission" date="2021-02" db="EMBL/GenBank/DDBJ databases">
        <authorList>
            <person name="Nowell W R."/>
        </authorList>
    </citation>
    <scope>NUCLEOTIDE SEQUENCE</scope>
</reference>
<dbReference type="EMBL" id="CAJOBA010049859">
    <property type="protein sequence ID" value="CAF4228377.1"/>
    <property type="molecule type" value="Genomic_DNA"/>
</dbReference>
<keyword evidence="7" id="KW-1185">Reference proteome</keyword>
<dbReference type="AlphaFoldDB" id="A0A815GXC2"/>
<evidence type="ECO:0000313" key="5">
    <source>
        <dbReference type="EMBL" id="CAF4209017.1"/>
    </source>
</evidence>
<dbReference type="Proteomes" id="UP000682733">
    <property type="component" value="Unassembled WGS sequence"/>
</dbReference>
<dbReference type="Proteomes" id="UP000681722">
    <property type="component" value="Unassembled WGS sequence"/>
</dbReference>
<feature type="coiled-coil region" evidence="1">
    <location>
        <begin position="328"/>
        <end position="365"/>
    </location>
</feature>
<dbReference type="EMBL" id="CAJNOQ010014580">
    <property type="protein sequence ID" value="CAF1344586.1"/>
    <property type="molecule type" value="Genomic_DNA"/>
</dbReference>
<sequence>MTPLTVTASQFPVQLSLSQEKKFFPHEISTYIQHVNVHIKTDEDVQTHSKPPQELFLLLDTSTSMAGENKWTNAILAIESIIRNMNSEDKLHLIQYNSRSSIIFENENDQRKMLNALHALYPTGSTNLMAGFDQVITLFKKYSERLTLKRLFVFSDGQINQGVTQHEQLLKEVTYMKTIYEITICSFGIGADFDEKLMTNIADHGSGDYFFIQGADSMKKVVDIAYKGFQSLMGTNAYLKITTKNDAHIVDVYGYELKNGENQIIPIGDIRYDDMMNILFQTEVKITEKLLEQSEIDYMIIELWMTDVVDRLSKLVTSKSVLFSFSKNEEELNDLNKVIARLVELQQIQRREKEVTELLREQRVQDAIKLKQNLADQVEFTSKALYEESAWNDEDLATIEYAKLQADTMKRRSSDMVASFSSGIMKDAELAKQNEYYRKLSEKSTKMHAEL</sequence>
<dbReference type="InterPro" id="IPR036465">
    <property type="entry name" value="vWFA_dom_sf"/>
</dbReference>
<dbReference type="SMART" id="SM00327">
    <property type="entry name" value="VWA"/>
    <property type="match status" value="1"/>
</dbReference>
<dbReference type="SUPFAM" id="SSF53300">
    <property type="entry name" value="vWA-like"/>
    <property type="match status" value="1"/>
</dbReference>
<organism evidence="3 7">
    <name type="scientific">Didymodactylos carnosus</name>
    <dbReference type="NCBI Taxonomy" id="1234261"/>
    <lineage>
        <taxon>Eukaryota</taxon>
        <taxon>Metazoa</taxon>
        <taxon>Spiralia</taxon>
        <taxon>Gnathifera</taxon>
        <taxon>Rotifera</taxon>
        <taxon>Eurotatoria</taxon>
        <taxon>Bdelloidea</taxon>
        <taxon>Philodinida</taxon>
        <taxon>Philodinidae</taxon>
        <taxon>Didymodactylos</taxon>
    </lineage>
</organism>
<feature type="domain" description="VWFA" evidence="2">
    <location>
        <begin position="54"/>
        <end position="225"/>
    </location>
</feature>
<dbReference type="Pfam" id="PF00092">
    <property type="entry name" value="VWA"/>
    <property type="match status" value="1"/>
</dbReference>
<dbReference type="InterPro" id="IPR002035">
    <property type="entry name" value="VWF_A"/>
</dbReference>
<dbReference type="Gene3D" id="3.40.50.410">
    <property type="entry name" value="von Willebrand factor, type A domain"/>
    <property type="match status" value="1"/>
</dbReference>
<protein>
    <recommendedName>
        <fullName evidence="2">VWFA domain-containing protein</fullName>
    </recommendedName>
</protein>
<keyword evidence="1" id="KW-0175">Coiled coil</keyword>
<dbReference type="Proteomes" id="UP000663829">
    <property type="component" value="Unassembled WGS sequence"/>
</dbReference>
<accession>A0A815GXC2</accession>
<comment type="caution">
    <text evidence="3">The sequence shown here is derived from an EMBL/GenBank/DDBJ whole genome shotgun (WGS) entry which is preliminary data.</text>
</comment>
<gene>
    <name evidence="3" type="ORF">GPM918_LOCUS30605</name>
    <name evidence="4" type="ORF">OVA965_LOCUS34009</name>
    <name evidence="5" type="ORF">SRO942_LOCUS31223</name>
    <name evidence="6" type="ORF">TMI583_LOCUS34918</name>
</gene>
<proteinExistence type="predicted"/>
<evidence type="ECO:0000313" key="7">
    <source>
        <dbReference type="Proteomes" id="UP000663829"/>
    </source>
</evidence>
<name>A0A815GXC2_9BILA</name>
<dbReference type="PANTHER" id="PTHR45737">
    <property type="entry name" value="VON WILLEBRAND FACTOR A DOMAIN-CONTAINING PROTEIN 5A"/>
    <property type="match status" value="1"/>
</dbReference>
<evidence type="ECO:0000313" key="3">
    <source>
        <dbReference type="EMBL" id="CAF1344586.1"/>
    </source>
</evidence>
<dbReference type="EMBL" id="CAJOBC010060754">
    <property type="protein sequence ID" value="CAF4209017.1"/>
    <property type="molecule type" value="Genomic_DNA"/>
</dbReference>
<evidence type="ECO:0000313" key="6">
    <source>
        <dbReference type="EMBL" id="CAF4228377.1"/>
    </source>
</evidence>
<evidence type="ECO:0000256" key="1">
    <source>
        <dbReference type="SAM" id="Coils"/>
    </source>
</evidence>
<dbReference type="OrthoDB" id="299997at2759"/>
<dbReference type="PROSITE" id="PS50234">
    <property type="entry name" value="VWFA"/>
    <property type="match status" value="1"/>
</dbReference>
<dbReference type="Proteomes" id="UP000677228">
    <property type="component" value="Unassembled WGS sequence"/>
</dbReference>
<evidence type="ECO:0000313" key="4">
    <source>
        <dbReference type="EMBL" id="CAF1430071.1"/>
    </source>
</evidence>